<dbReference type="InterPro" id="IPR027417">
    <property type="entry name" value="P-loop_NTPase"/>
</dbReference>
<sequence>MVMITVDEIYACLQEEESPVLEFKRDWYWTDASSPVEISRQWGEFLKDIISLCNSYVGYCGIDRYLIIGFSEVDKKVYPIDISSIKKLRDLKLFKKDLLARLEKIVNTPPLNIEIETVLIDGHTLLAFKVPSPTSITEIKNNLDTKTLTVMAGVVLVRKGQDNDSVRAASTEEISLLVSDFSKFKDSLDKKPKPDQKRDRSIKSTVELYIDKNRSLSIEKDFPVSKRDWSENVLFELYRLNQKFSNPTVFLYIHENAAQNKTFEHIKREKLTSANDTLIILTERPSELKDLGRRKSNLKARFQTEHVFFIDEFGYKNLYSEYMLDYQPYRLENYVEGVADIGSDEKKKALDQLKDWYGAVSNPLMVIKGYGGIGKTTLVKQFLDHVHDHHDDVGILFIDSNEIVDELIKIARSDHNIDDIYDFYLAQMKKKDFDGKGFSKELLKLSVDNGNLLIVLDGIDEVIAKLGTGFDVSSFITSISESYTTNLEKTKIIITCRDYFWDTLEYKTKVEEITLEPFSEDLAAVFFQKYFAGDQAKISKALKMASEFRLSSDKKDSDLIYIPYVLDMIGYLIKQHSEFGGHNNVKAKARLLSPAMSNDFLVLSVCEREVTKLGNFSIDDQVGFLINLAIQESGYVTDYNIKNLSNCDIDDLTVEKLKAHPLLRYSHGKINFRYDFFYEYFKGLYIYSYYLDLNVLKLDDKLIELIGSYLRYGNQLCSTLSRKLEYSDSLVYFTMETVEQLNKLVDYAEPSEKGKYLSAISSCFVMAITLLIESGDKKFDSSSATDLLTTIFGDSGGGEISGVALINILAGDSKKLTFDLKSKTIRKSHFERYDFFWDCAMDENTHFVTSNFYQLEPRKGLRPTVIPSFEDCDTIDIQHVINKRIEEENEQSERITENLKKVFELFKERGNFYPQKQQYIKSKIVTNNLLPILLKNGVIEDYTDDKKPTLRQYRVSNEYRNILKFIDQGTPCIELDRVLSLFK</sequence>
<name>A0A7Z3C6R6_PSEFL</name>
<accession>A0A7Z3C6R6</accession>
<protein>
    <recommendedName>
        <fullName evidence="2">Nephrocystin 3-like N-terminal domain-containing protein</fullName>
    </recommendedName>
</protein>
<dbReference type="SUPFAM" id="SSF52540">
    <property type="entry name" value="P-loop containing nucleoside triphosphate hydrolases"/>
    <property type="match status" value="1"/>
</dbReference>
<proteinExistence type="predicted"/>
<dbReference type="InterPro" id="IPR038461">
    <property type="entry name" value="Schlafen_AlbA_2_dom_sf"/>
</dbReference>
<dbReference type="InterPro" id="IPR056884">
    <property type="entry name" value="NPHP3-like_N"/>
</dbReference>
<dbReference type="Gene3D" id="3.40.50.300">
    <property type="entry name" value="P-loop containing nucleotide triphosphate hydrolases"/>
    <property type="match status" value="1"/>
</dbReference>
<keyword evidence="1" id="KW-0677">Repeat</keyword>
<dbReference type="Gene3D" id="3.30.950.30">
    <property type="entry name" value="Schlafen, AAA domain"/>
    <property type="match status" value="1"/>
</dbReference>
<evidence type="ECO:0000259" key="2">
    <source>
        <dbReference type="Pfam" id="PF24883"/>
    </source>
</evidence>
<dbReference type="EMBL" id="CP027561">
    <property type="protein sequence ID" value="QJP96542.1"/>
    <property type="molecule type" value="Genomic_DNA"/>
</dbReference>
<dbReference type="AlphaFoldDB" id="A0A7Z3C6R6"/>
<dbReference type="Proteomes" id="UP000501669">
    <property type="component" value="Chromosome"/>
</dbReference>
<feature type="domain" description="Nephrocystin 3-like N-terminal" evidence="2">
    <location>
        <begin position="352"/>
        <end position="497"/>
    </location>
</feature>
<organism evidence="3 4">
    <name type="scientific">Pseudomonas fluorescens</name>
    <dbReference type="NCBI Taxonomy" id="294"/>
    <lineage>
        <taxon>Bacteria</taxon>
        <taxon>Pseudomonadati</taxon>
        <taxon>Pseudomonadota</taxon>
        <taxon>Gammaproteobacteria</taxon>
        <taxon>Pseudomonadales</taxon>
        <taxon>Pseudomonadaceae</taxon>
        <taxon>Pseudomonas</taxon>
    </lineage>
</organism>
<reference evidence="3 4" key="1">
    <citation type="submission" date="2018-03" db="EMBL/GenBank/DDBJ databases">
        <title>Complete genome sequence of Pseudomonas fluorescens sp. G7.</title>
        <authorList>
            <person name="Gao C.-H."/>
            <person name="Li Z."/>
            <person name="Cai P."/>
        </authorList>
    </citation>
    <scope>NUCLEOTIDE SEQUENCE [LARGE SCALE GENOMIC DNA]</scope>
    <source>
        <strain evidence="3 4">G7</strain>
    </source>
</reference>
<dbReference type="Pfam" id="PF24883">
    <property type="entry name" value="NPHP3_N"/>
    <property type="match status" value="1"/>
</dbReference>
<gene>
    <name evidence="3" type="ORF">C6Y56_18925</name>
</gene>
<evidence type="ECO:0000313" key="4">
    <source>
        <dbReference type="Proteomes" id="UP000501669"/>
    </source>
</evidence>
<evidence type="ECO:0000256" key="1">
    <source>
        <dbReference type="ARBA" id="ARBA00022737"/>
    </source>
</evidence>
<evidence type="ECO:0000313" key="3">
    <source>
        <dbReference type="EMBL" id="QJP96542.1"/>
    </source>
</evidence>